<protein>
    <submittedName>
        <fullName evidence="11">Uncharacterized protein</fullName>
    </submittedName>
</protein>
<feature type="transmembrane region" description="Helical" evidence="8">
    <location>
        <begin position="331"/>
        <end position="358"/>
    </location>
</feature>
<keyword evidence="4" id="KW-0732">Signal</keyword>
<dbReference type="EMBL" id="JSXS01000078">
    <property type="protein sequence ID" value="KIL31055.1"/>
    <property type="molecule type" value="Genomic_DNA"/>
</dbReference>
<evidence type="ECO:0000256" key="1">
    <source>
        <dbReference type="ARBA" id="ARBA00004635"/>
    </source>
</evidence>
<reference evidence="11 12" key="1">
    <citation type="submission" date="2014-11" db="EMBL/GenBank/DDBJ databases">
        <title>Draft Genome Sequences of Nine Bacillus subtilis Strains that Form Spores with High Heat-Resistance.</title>
        <authorList>
            <person name="Krawcyk A.O."/>
            <person name="Berendsen E.M."/>
            <person name="de Jong A."/>
            <person name="Holsappel S."/>
            <person name="Eijlander R.T."/>
            <person name="Wells-Bennik M."/>
            <person name="Kuipers O.P."/>
        </authorList>
    </citation>
    <scope>NUCLEOTIDE SEQUENCE [LARGE SCALE GENOMIC DNA]</scope>
    <source>
        <strain evidence="11 12">B4067</strain>
    </source>
</reference>
<dbReference type="Pfam" id="PF25198">
    <property type="entry name" value="Spore_GerAC_N"/>
    <property type="match status" value="1"/>
</dbReference>
<feature type="domain" description="Spore germination protein N-terminal" evidence="10">
    <location>
        <begin position="388"/>
        <end position="536"/>
    </location>
</feature>
<dbReference type="InterPro" id="IPR038501">
    <property type="entry name" value="Spore_GerAC_C_sf"/>
</dbReference>
<name>A0ABD3ZSG4_BACIU</name>
<evidence type="ECO:0000256" key="2">
    <source>
        <dbReference type="ARBA" id="ARBA00007886"/>
    </source>
</evidence>
<gene>
    <name evidence="11" type="ORF">B4067_4101</name>
</gene>
<feature type="transmembrane region" description="Helical" evidence="8">
    <location>
        <begin position="12"/>
        <end position="29"/>
    </location>
</feature>
<feature type="transmembrane region" description="Helical" evidence="8">
    <location>
        <begin position="217"/>
        <end position="243"/>
    </location>
</feature>
<evidence type="ECO:0000256" key="4">
    <source>
        <dbReference type="ARBA" id="ARBA00022729"/>
    </source>
</evidence>
<proteinExistence type="inferred from homology"/>
<feature type="transmembrane region" description="Helical" evidence="8">
    <location>
        <begin position="145"/>
        <end position="167"/>
    </location>
</feature>
<evidence type="ECO:0000256" key="6">
    <source>
        <dbReference type="ARBA" id="ARBA00023139"/>
    </source>
</evidence>
<evidence type="ECO:0000256" key="8">
    <source>
        <dbReference type="SAM" id="Phobius"/>
    </source>
</evidence>
<evidence type="ECO:0000256" key="7">
    <source>
        <dbReference type="ARBA" id="ARBA00023288"/>
    </source>
</evidence>
<dbReference type="NCBIfam" id="TIGR02887">
    <property type="entry name" value="spore_ger_x_C"/>
    <property type="match status" value="1"/>
</dbReference>
<sequence>MRKSEHKLTFMQTLIMISSTLIGAGVLTLPRSAAETGSPSGWLMILLQGVIFIIIVLLFLPFLQKNSEKTLFKLNNIVAGTFIGFLLNLYICLYFIGIVCYQARILGEVVGFFLLKNTPMAVVVFIFLAVAIYHVGGGVYSIAKVYAYIFPITLIIFMMLLMFSFRLFQFDFIRPVFEGGYQSFFSLFPKTLLYFSGFEIIFYLVPFMRDPKQAKKAVAFGIGTSTVFYSITLFIVIGCMTVAEAKTVTWPTISLIHALEVPGIFIERFDLFLQLTWTAQQFTCMLGSFKGAHIGLTESFHLKNKNNAWLLTAMLVATFFITMYPKDLNDVFYYGTLLGYAFLIVITIPFFVWFLSWIQIREGAAAMKTASKFSVMFFMLLALCGCWDVKDIEQLSFARGLAIDETNDHQYKLTYQNLLPQSEDSQASGKPEFVNVTSHGKTILEAVSDVSIKDPPVYSDHLKVILLGEKLMRNQNVDQVFNHFIRDDELRRSSYLMAARGNAADVFTKGNPNQQQPMPSEKLIDLTTHSGYNGKIMIPLRIGRASIYSQNGYSYLIQAVKNQKGKAKYDGAGIIKRGSNKLVGFLSADETQTLTWVMGTIQGGVMPTTDKGHPITFEIKKSKTKIKPVIDNGKPVFQISVKTKGILTEDQNPNENSFSKRYLHRLENIFEKKLERDVKQVMDKLQHEYKTDPVFLSDHIRIQHPDYWNKVKGHWDEIFSEADFKYDISFKIINFGTVGK</sequence>
<keyword evidence="8" id="KW-1133">Transmembrane helix</keyword>
<evidence type="ECO:0000313" key="12">
    <source>
        <dbReference type="Proteomes" id="UP000031970"/>
    </source>
</evidence>
<dbReference type="NCBIfam" id="TIGR00912">
    <property type="entry name" value="2A0309"/>
    <property type="match status" value="1"/>
</dbReference>
<dbReference type="GO" id="GO:0016020">
    <property type="term" value="C:membrane"/>
    <property type="evidence" value="ECO:0007669"/>
    <property type="project" value="UniProtKB-SubCell"/>
</dbReference>
<accession>A0ABD3ZSG4</accession>
<feature type="transmembrane region" description="Helical" evidence="8">
    <location>
        <begin position="41"/>
        <end position="62"/>
    </location>
</feature>
<dbReference type="Gene3D" id="1.20.1740.10">
    <property type="entry name" value="Amino acid/polyamine transporter I"/>
    <property type="match status" value="1"/>
</dbReference>
<comment type="subcellular location">
    <subcellularLocation>
        <location evidence="1">Membrane</location>
        <topology evidence="1">Lipid-anchor</topology>
    </subcellularLocation>
</comment>
<dbReference type="InterPro" id="IPR008844">
    <property type="entry name" value="Spore_GerAC-like"/>
</dbReference>
<keyword evidence="3" id="KW-0309">Germination</keyword>
<feature type="transmembrane region" description="Helical" evidence="8">
    <location>
        <begin position="109"/>
        <end position="133"/>
    </location>
</feature>
<keyword evidence="8" id="KW-0812">Transmembrane</keyword>
<dbReference type="Gene3D" id="3.30.300.210">
    <property type="entry name" value="Nutrient germinant receptor protein C, domain 3"/>
    <property type="match status" value="1"/>
</dbReference>
<evidence type="ECO:0000256" key="3">
    <source>
        <dbReference type="ARBA" id="ARBA00022544"/>
    </source>
</evidence>
<comment type="similarity">
    <text evidence="2">Belongs to the GerABKC lipoprotein family.</text>
</comment>
<evidence type="ECO:0000256" key="5">
    <source>
        <dbReference type="ARBA" id="ARBA00023136"/>
    </source>
</evidence>
<comment type="caution">
    <text evidence="11">The sequence shown here is derived from an EMBL/GenBank/DDBJ whole genome shotgun (WGS) entry which is preliminary data.</text>
</comment>
<dbReference type="Proteomes" id="UP000031970">
    <property type="component" value="Unassembled WGS sequence"/>
</dbReference>
<keyword evidence="6" id="KW-0564">Palmitate</keyword>
<dbReference type="InterPro" id="IPR046953">
    <property type="entry name" value="Spore_GerAC-like_C"/>
</dbReference>
<dbReference type="InterPro" id="IPR004761">
    <property type="entry name" value="Spore_GerAB"/>
</dbReference>
<organism evidence="11 12">
    <name type="scientific">Bacillus subtilis subsp. subtilis</name>
    <dbReference type="NCBI Taxonomy" id="135461"/>
    <lineage>
        <taxon>Bacteria</taxon>
        <taxon>Bacillati</taxon>
        <taxon>Bacillota</taxon>
        <taxon>Bacilli</taxon>
        <taxon>Bacillales</taxon>
        <taxon>Bacillaceae</taxon>
        <taxon>Bacillus</taxon>
    </lineage>
</organism>
<dbReference type="PANTHER" id="PTHR35789">
    <property type="entry name" value="SPORE GERMINATION PROTEIN B3"/>
    <property type="match status" value="1"/>
</dbReference>
<feature type="transmembrane region" description="Helical" evidence="8">
    <location>
        <begin position="370"/>
        <end position="390"/>
    </location>
</feature>
<feature type="domain" description="Spore germination GerAC-like C-terminal" evidence="9">
    <location>
        <begin position="570"/>
        <end position="736"/>
    </location>
</feature>
<dbReference type="PANTHER" id="PTHR35789:SF1">
    <property type="entry name" value="SPORE GERMINATION PROTEIN B3"/>
    <property type="match status" value="1"/>
</dbReference>
<dbReference type="InterPro" id="IPR057336">
    <property type="entry name" value="GerAC_N"/>
</dbReference>
<evidence type="ECO:0000259" key="10">
    <source>
        <dbReference type="Pfam" id="PF25198"/>
    </source>
</evidence>
<dbReference type="Pfam" id="PF05504">
    <property type="entry name" value="Spore_GerAC"/>
    <property type="match status" value="1"/>
</dbReference>
<evidence type="ECO:0000313" key="11">
    <source>
        <dbReference type="EMBL" id="KIL31055.1"/>
    </source>
</evidence>
<keyword evidence="7" id="KW-0449">Lipoprotein</keyword>
<feature type="transmembrane region" description="Helical" evidence="8">
    <location>
        <begin position="187"/>
        <end position="205"/>
    </location>
</feature>
<feature type="transmembrane region" description="Helical" evidence="8">
    <location>
        <begin position="308"/>
        <end position="325"/>
    </location>
</feature>
<dbReference type="AlphaFoldDB" id="A0ABD3ZSG4"/>
<keyword evidence="5 8" id="KW-0472">Membrane</keyword>
<dbReference type="Gene3D" id="6.20.190.10">
    <property type="entry name" value="Nutrient germinant receptor protein C, domain 1"/>
    <property type="match status" value="1"/>
</dbReference>
<feature type="transmembrane region" description="Helical" evidence="8">
    <location>
        <begin position="74"/>
        <end position="97"/>
    </location>
</feature>
<dbReference type="Pfam" id="PF03845">
    <property type="entry name" value="Spore_permease"/>
    <property type="match status" value="1"/>
</dbReference>
<evidence type="ECO:0000259" key="9">
    <source>
        <dbReference type="Pfam" id="PF05504"/>
    </source>
</evidence>